<proteinExistence type="predicted"/>
<feature type="compositionally biased region" description="Acidic residues" evidence="5">
    <location>
        <begin position="21"/>
        <end position="51"/>
    </location>
</feature>
<evidence type="ECO:0000313" key="8">
    <source>
        <dbReference type="Proteomes" id="UP001497482"/>
    </source>
</evidence>
<dbReference type="SUPFAM" id="SSF57850">
    <property type="entry name" value="RING/U-box"/>
    <property type="match status" value="1"/>
</dbReference>
<feature type="region of interest" description="Disordered" evidence="5">
    <location>
        <begin position="1"/>
        <end position="96"/>
    </location>
</feature>
<accession>A0AAV2M4H1</accession>
<dbReference type="PROSITE" id="PS50089">
    <property type="entry name" value="ZF_RING_2"/>
    <property type="match status" value="1"/>
</dbReference>
<evidence type="ECO:0000256" key="4">
    <source>
        <dbReference type="PROSITE-ProRule" id="PRU00175"/>
    </source>
</evidence>
<dbReference type="Gene3D" id="3.30.40.10">
    <property type="entry name" value="Zinc/RING finger domain, C3HC4 (zinc finger)"/>
    <property type="match status" value="1"/>
</dbReference>
<dbReference type="EMBL" id="OZ035828">
    <property type="protein sequence ID" value="CAL1608252.1"/>
    <property type="molecule type" value="Genomic_DNA"/>
</dbReference>
<keyword evidence="1" id="KW-0479">Metal-binding</keyword>
<dbReference type="Pfam" id="PF13639">
    <property type="entry name" value="zf-RING_2"/>
    <property type="match status" value="1"/>
</dbReference>
<feature type="compositionally biased region" description="Basic and acidic residues" evidence="5">
    <location>
        <begin position="63"/>
        <end position="78"/>
    </location>
</feature>
<evidence type="ECO:0000256" key="1">
    <source>
        <dbReference type="ARBA" id="ARBA00022723"/>
    </source>
</evidence>
<gene>
    <name evidence="7" type="ORF">KC01_LOCUS35217</name>
</gene>
<evidence type="ECO:0000256" key="3">
    <source>
        <dbReference type="ARBA" id="ARBA00022833"/>
    </source>
</evidence>
<protein>
    <recommendedName>
        <fullName evidence="6">RING-type domain-containing protein</fullName>
    </recommendedName>
</protein>
<sequence>MRARGQHFGLYQMEPTNQEEVFPDPEQALDSDPESAAEKEQEEEDDDDEEEVGRIFTAWMQRCRGEEEPMPEVIERTGSRISVDPPPMRVGRRASLPTVSNLSSTTLSRLHSSTAAPVTAKLLLRRTSSRRLLPSPQEVPPPPGERRGSLAPLHAPPSIPEKAAPLSDLQSKPQPEQCLDKPNVPEKKGHFRRRNVMSLSDADSVCLICHNDLKHGTGGSRELQCSHTFHKECIEEYLWRKQQCPTCHVQVSLPQNLLWSSTLKVP</sequence>
<evidence type="ECO:0000259" key="6">
    <source>
        <dbReference type="PROSITE" id="PS50089"/>
    </source>
</evidence>
<organism evidence="7 8">
    <name type="scientific">Knipowitschia caucasica</name>
    <name type="common">Caucasian dwarf goby</name>
    <name type="synonym">Pomatoschistus caucasicus</name>
    <dbReference type="NCBI Taxonomy" id="637954"/>
    <lineage>
        <taxon>Eukaryota</taxon>
        <taxon>Metazoa</taxon>
        <taxon>Chordata</taxon>
        <taxon>Craniata</taxon>
        <taxon>Vertebrata</taxon>
        <taxon>Euteleostomi</taxon>
        <taxon>Actinopterygii</taxon>
        <taxon>Neopterygii</taxon>
        <taxon>Teleostei</taxon>
        <taxon>Neoteleostei</taxon>
        <taxon>Acanthomorphata</taxon>
        <taxon>Gobiaria</taxon>
        <taxon>Gobiiformes</taxon>
        <taxon>Gobioidei</taxon>
        <taxon>Gobiidae</taxon>
        <taxon>Gobiinae</taxon>
        <taxon>Knipowitschia</taxon>
    </lineage>
</organism>
<dbReference type="GO" id="GO:0008270">
    <property type="term" value="F:zinc ion binding"/>
    <property type="evidence" value="ECO:0007669"/>
    <property type="project" value="UniProtKB-KW"/>
</dbReference>
<keyword evidence="2 4" id="KW-0863">Zinc-finger</keyword>
<keyword evidence="3" id="KW-0862">Zinc</keyword>
<reference evidence="7 8" key="1">
    <citation type="submission" date="2024-04" db="EMBL/GenBank/DDBJ databases">
        <authorList>
            <person name="Waldvogel A.-M."/>
            <person name="Schoenle A."/>
        </authorList>
    </citation>
    <scope>NUCLEOTIDE SEQUENCE [LARGE SCALE GENOMIC DNA]</scope>
</reference>
<dbReference type="PANTHER" id="PTHR17550:SF4">
    <property type="entry name" value="E3 UBIQUITIN-PROTEIN LIGASE TTC3"/>
    <property type="match status" value="1"/>
</dbReference>
<feature type="region of interest" description="Disordered" evidence="5">
    <location>
        <begin position="126"/>
        <end position="195"/>
    </location>
</feature>
<evidence type="ECO:0000256" key="5">
    <source>
        <dbReference type="SAM" id="MobiDB-lite"/>
    </source>
</evidence>
<dbReference type="PANTHER" id="PTHR17550">
    <property type="entry name" value="E3 UBIQUITIN-PROTEIN LIGASE TTC3"/>
    <property type="match status" value="1"/>
</dbReference>
<name>A0AAV2M4H1_KNICA</name>
<dbReference type="Proteomes" id="UP001497482">
    <property type="component" value="Chromosome 6"/>
</dbReference>
<dbReference type="SMART" id="SM00184">
    <property type="entry name" value="RING"/>
    <property type="match status" value="1"/>
</dbReference>
<keyword evidence="8" id="KW-1185">Reference proteome</keyword>
<dbReference type="InterPro" id="IPR001841">
    <property type="entry name" value="Znf_RING"/>
</dbReference>
<evidence type="ECO:0000256" key="2">
    <source>
        <dbReference type="ARBA" id="ARBA00022771"/>
    </source>
</evidence>
<dbReference type="AlphaFoldDB" id="A0AAV2M4H1"/>
<evidence type="ECO:0000313" key="7">
    <source>
        <dbReference type="EMBL" id="CAL1608252.1"/>
    </source>
</evidence>
<feature type="domain" description="RING-type" evidence="6">
    <location>
        <begin position="206"/>
        <end position="248"/>
    </location>
</feature>
<dbReference type="InterPro" id="IPR013083">
    <property type="entry name" value="Znf_RING/FYVE/PHD"/>
</dbReference>